<dbReference type="GO" id="GO:0005737">
    <property type="term" value="C:cytoplasm"/>
    <property type="evidence" value="ECO:0007669"/>
    <property type="project" value="UniProtKB-SubCell"/>
</dbReference>
<accession>A0A9D2S7F7</accession>
<sequence>MAWQRRKPAAPSELDADPAAARAKALALLTGRDYPSAELYEKLCARFAPAAAAEAVAALVAAGLVDDARYAESKARSLCRARKSRLAAAMALRGKGLTDEQIDAALDAAYAPGDGADPELEAARALLAGPYRAKLAAGRRDLVSAALARRGFPARVIRQALADVLQNETDDFDAI</sequence>
<comment type="similarity">
    <text evidence="2">Belongs to the RecX family.</text>
</comment>
<dbReference type="InterPro" id="IPR036388">
    <property type="entry name" value="WH-like_DNA-bd_sf"/>
</dbReference>
<evidence type="ECO:0000256" key="1">
    <source>
        <dbReference type="ARBA" id="ARBA00004496"/>
    </source>
</evidence>
<evidence type="ECO:0000259" key="5">
    <source>
        <dbReference type="Pfam" id="PF02631"/>
    </source>
</evidence>
<reference evidence="6" key="1">
    <citation type="journal article" date="2021" name="PeerJ">
        <title>Extensive microbial diversity within the chicken gut microbiome revealed by metagenomics and culture.</title>
        <authorList>
            <person name="Gilroy R."/>
            <person name="Ravi A."/>
            <person name="Getino M."/>
            <person name="Pursley I."/>
            <person name="Horton D.L."/>
            <person name="Alikhan N.F."/>
            <person name="Baker D."/>
            <person name="Gharbi K."/>
            <person name="Hall N."/>
            <person name="Watson M."/>
            <person name="Adriaenssens E.M."/>
            <person name="Foster-Nyarko E."/>
            <person name="Jarju S."/>
            <person name="Secka A."/>
            <person name="Antonio M."/>
            <person name="Oren A."/>
            <person name="Chaudhuri R.R."/>
            <person name="La Ragione R."/>
            <person name="Hildebrand F."/>
            <person name="Pallen M.J."/>
        </authorList>
    </citation>
    <scope>NUCLEOTIDE SEQUENCE</scope>
    <source>
        <strain evidence="6">ChiHjej9B8-13557</strain>
    </source>
</reference>
<name>A0A9D2S7F7_9FIRM</name>
<reference evidence="6" key="2">
    <citation type="submission" date="2021-04" db="EMBL/GenBank/DDBJ databases">
        <authorList>
            <person name="Gilroy R."/>
        </authorList>
    </citation>
    <scope>NUCLEOTIDE SEQUENCE</scope>
    <source>
        <strain evidence="6">ChiHjej9B8-13557</strain>
    </source>
</reference>
<gene>
    <name evidence="6" type="ORF">H9771_07225</name>
</gene>
<dbReference type="GO" id="GO:0006282">
    <property type="term" value="P:regulation of DNA repair"/>
    <property type="evidence" value="ECO:0007669"/>
    <property type="project" value="InterPro"/>
</dbReference>
<evidence type="ECO:0000313" key="6">
    <source>
        <dbReference type="EMBL" id="HJB59427.1"/>
    </source>
</evidence>
<protein>
    <recommendedName>
        <fullName evidence="3">Regulatory protein RecX</fullName>
    </recommendedName>
</protein>
<dbReference type="Proteomes" id="UP000824211">
    <property type="component" value="Unassembled WGS sequence"/>
</dbReference>
<dbReference type="Pfam" id="PF02631">
    <property type="entry name" value="RecX_HTH2"/>
    <property type="match status" value="1"/>
</dbReference>
<dbReference type="Gene3D" id="1.10.10.10">
    <property type="entry name" value="Winged helix-like DNA-binding domain superfamily/Winged helix DNA-binding domain"/>
    <property type="match status" value="1"/>
</dbReference>
<evidence type="ECO:0000313" key="7">
    <source>
        <dbReference type="Proteomes" id="UP000824211"/>
    </source>
</evidence>
<dbReference type="AlphaFoldDB" id="A0A9D2S7F7"/>
<keyword evidence="4" id="KW-0963">Cytoplasm</keyword>
<organism evidence="6 7">
    <name type="scientific">Candidatus Faecalibacterium faecipullorum</name>
    <dbReference type="NCBI Taxonomy" id="2838578"/>
    <lineage>
        <taxon>Bacteria</taxon>
        <taxon>Bacillati</taxon>
        <taxon>Bacillota</taxon>
        <taxon>Clostridia</taxon>
        <taxon>Eubacteriales</taxon>
        <taxon>Oscillospiraceae</taxon>
        <taxon>Faecalibacterium</taxon>
    </lineage>
</organism>
<proteinExistence type="inferred from homology"/>
<dbReference type="PANTHER" id="PTHR33602:SF1">
    <property type="entry name" value="REGULATORY PROTEIN RECX FAMILY PROTEIN"/>
    <property type="match status" value="1"/>
</dbReference>
<feature type="domain" description="RecX second three-helical" evidence="5">
    <location>
        <begin position="66"/>
        <end position="106"/>
    </location>
</feature>
<evidence type="ECO:0000256" key="2">
    <source>
        <dbReference type="ARBA" id="ARBA00009695"/>
    </source>
</evidence>
<dbReference type="InterPro" id="IPR003783">
    <property type="entry name" value="Regulatory_RecX"/>
</dbReference>
<dbReference type="InterPro" id="IPR053924">
    <property type="entry name" value="RecX_HTH_2nd"/>
</dbReference>
<comment type="caution">
    <text evidence="6">The sequence shown here is derived from an EMBL/GenBank/DDBJ whole genome shotgun (WGS) entry which is preliminary data.</text>
</comment>
<comment type="subcellular location">
    <subcellularLocation>
        <location evidence="1">Cytoplasm</location>
    </subcellularLocation>
</comment>
<evidence type="ECO:0000256" key="4">
    <source>
        <dbReference type="ARBA" id="ARBA00022490"/>
    </source>
</evidence>
<evidence type="ECO:0000256" key="3">
    <source>
        <dbReference type="ARBA" id="ARBA00018111"/>
    </source>
</evidence>
<dbReference type="EMBL" id="DWXX01000127">
    <property type="protein sequence ID" value="HJB59427.1"/>
    <property type="molecule type" value="Genomic_DNA"/>
</dbReference>
<dbReference type="PANTHER" id="PTHR33602">
    <property type="entry name" value="REGULATORY PROTEIN RECX FAMILY PROTEIN"/>
    <property type="match status" value="1"/>
</dbReference>